<proteinExistence type="predicted"/>
<dbReference type="SMART" id="SM00450">
    <property type="entry name" value="RHOD"/>
    <property type="match status" value="1"/>
</dbReference>
<dbReference type="Pfam" id="PF00581">
    <property type="entry name" value="Rhodanese"/>
    <property type="match status" value="1"/>
</dbReference>
<dbReference type="NCBIfam" id="NF045521">
    <property type="entry name" value="rhoda_near_glyco"/>
    <property type="match status" value="1"/>
</dbReference>
<organism evidence="3 4">
    <name type="scientific">Belliella marina</name>
    <dbReference type="NCBI Taxonomy" id="1644146"/>
    <lineage>
        <taxon>Bacteria</taxon>
        <taxon>Pseudomonadati</taxon>
        <taxon>Bacteroidota</taxon>
        <taxon>Cytophagia</taxon>
        <taxon>Cytophagales</taxon>
        <taxon>Cyclobacteriaceae</taxon>
        <taxon>Belliella</taxon>
    </lineage>
</organism>
<feature type="chain" id="PRO_5047148232" evidence="1">
    <location>
        <begin position="21"/>
        <end position="162"/>
    </location>
</feature>
<dbReference type="InterPro" id="IPR050229">
    <property type="entry name" value="GlpE_sulfurtransferase"/>
</dbReference>
<evidence type="ECO:0000256" key="1">
    <source>
        <dbReference type="SAM" id="SignalP"/>
    </source>
</evidence>
<feature type="signal peptide" evidence="1">
    <location>
        <begin position="1"/>
        <end position="20"/>
    </location>
</feature>
<evidence type="ECO:0000313" key="3">
    <source>
        <dbReference type="EMBL" id="MFD2037308.1"/>
    </source>
</evidence>
<dbReference type="CDD" id="cd00158">
    <property type="entry name" value="RHOD"/>
    <property type="match status" value="1"/>
</dbReference>
<dbReference type="InterPro" id="IPR036873">
    <property type="entry name" value="Rhodanese-like_dom_sf"/>
</dbReference>
<name>A0ABW4VR69_9BACT</name>
<feature type="domain" description="Rhodanese" evidence="2">
    <location>
        <begin position="47"/>
        <end position="136"/>
    </location>
</feature>
<sequence>MYLKYPIFFIFFFLSSMSFAQSLAYKALLNGVYEKDFPVVKIGENEILGSAIFLDAREKEEYEVSHLKGAKWVGHKTFSLDSLTEIPKDQPVVVYCSIGARSQEIGKKLQEAGFTEVYNLYGGVFHWVNEGQPIYNKSKKTDSIHAYSHSWGIWLNKGKKVY</sequence>
<dbReference type="PROSITE" id="PS50206">
    <property type="entry name" value="RHODANESE_3"/>
    <property type="match status" value="1"/>
</dbReference>
<evidence type="ECO:0000259" key="2">
    <source>
        <dbReference type="PROSITE" id="PS50206"/>
    </source>
</evidence>
<dbReference type="PANTHER" id="PTHR43031">
    <property type="entry name" value="FAD-DEPENDENT OXIDOREDUCTASE"/>
    <property type="match status" value="1"/>
</dbReference>
<reference evidence="4" key="1">
    <citation type="journal article" date="2019" name="Int. J. Syst. Evol. Microbiol.">
        <title>The Global Catalogue of Microorganisms (GCM) 10K type strain sequencing project: providing services to taxonomists for standard genome sequencing and annotation.</title>
        <authorList>
            <consortium name="The Broad Institute Genomics Platform"/>
            <consortium name="The Broad Institute Genome Sequencing Center for Infectious Disease"/>
            <person name="Wu L."/>
            <person name="Ma J."/>
        </authorList>
    </citation>
    <scope>NUCLEOTIDE SEQUENCE [LARGE SCALE GENOMIC DNA]</scope>
    <source>
        <strain evidence="4">CGMCC 1.15180</strain>
    </source>
</reference>
<comment type="caution">
    <text evidence="3">The sequence shown here is derived from an EMBL/GenBank/DDBJ whole genome shotgun (WGS) entry which is preliminary data.</text>
</comment>
<dbReference type="EMBL" id="JBHUHR010000046">
    <property type="protein sequence ID" value="MFD2037308.1"/>
    <property type="molecule type" value="Genomic_DNA"/>
</dbReference>
<dbReference type="Proteomes" id="UP001597361">
    <property type="component" value="Unassembled WGS sequence"/>
</dbReference>
<dbReference type="Gene3D" id="3.40.250.10">
    <property type="entry name" value="Rhodanese-like domain"/>
    <property type="match status" value="1"/>
</dbReference>
<evidence type="ECO:0000313" key="4">
    <source>
        <dbReference type="Proteomes" id="UP001597361"/>
    </source>
</evidence>
<gene>
    <name evidence="3" type="ORF">ACFSKL_21095</name>
</gene>
<dbReference type="PANTHER" id="PTHR43031:SF1">
    <property type="entry name" value="PYRIDINE NUCLEOTIDE-DISULPHIDE OXIDOREDUCTASE"/>
    <property type="match status" value="1"/>
</dbReference>
<keyword evidence="1" id="KW-0732">Signal</keyword>
<protein>
    <submittedName>
        <fullName evidence="3">Rhodanese-like domain-containing protein</fullName>
    </submittedName>
</protein>
<accession>A0ABW4VR69</accession>
<keyword evidence="4" id="KW-1185">Reference proteome</keyword>
<dbReference type="SUPFAM" id="SSF52821">
    <property type="entry name" value="Rhodanese/Cell cycle control phosphatase"/>
    <property type="match status" value="1"/>
</dbReference>
<dbReference type="RefSeq" id="WP_376889072.1">
    <property type="nucleotide sequence ID" value="NZ_JBHUHR010000046.1"/>
</dbReference>
<dbReference type="InterPro" id="IPR001763">
    <property type="entry name" value="Rhodanese-like_dom"/>
</dbReference>